<keyword evidence="6 8" id="KW-0862">Zinc</keyword>
<feature type="binding site" evidence="8">
    <location>
        <position position="31"/>
    </location>
    <ligand>
        <name>Zn(2+)</name>
        <dbReference type="ChEBI" id="CHEBI:29105"/>
    </ligand>
</feature>
<feature type="binding site" evidence="8">
    <location>
        <position position="34"/>
    </location>
    <ligand>
        <name>Zn(2+)</name>
        <dbReference type="ChEBI" id="CHEBI:29105"/>
    </ligand>
</feature>
<protein>
    <recommendedName>
        <fullName evidence="8">DNA-directed RNA polymerase subunit Rpo12</fullName>
        <ecNumber evidence="8">2.7.7.6</ecNumber>
    </recommendedName>
    <alternativeName>
        <fullName evidence="8">DNA-directed RNA polymerase subunit P</fullName>
    </alternativeName>
</protein>
<dbReference type="STRING" id="55802.TBCH5v1_0205"/>
<gene>
    <name evidence="8 9" type="primary">rpoP</name>
    <name evidence="8" type="synonym">rpo12</name>
    <name evidence="9" type="ORF">TBCH5v1_0205</name>
</gene>
<dbReference type="AlphaFoldDB" id="A0A0S1X8S9"/>
<dbReference type="PATRIC" id="fig|55802.8.peg.202"/>
<dbReference type="GO" id="GO:0003899">
    <property type="term" value="F:DNA-directed RNA polymerase activity"/>
    <property type="evidence" value="ECO:0007669"/>
    <property type="project" value="UniProtKB-UniRule"/>
</dbReference>
<dbReference type="Pfam" id="PF03604">
    <property type="entry name" value="Zn_ribbon_RPAB4"/>
    <property type="match status" value="1"/>
</dbReference>
<comment type="catalytic activity">
    <reaction evidence="8">
        <text>RNA(n) + a ribonucleoside 5'-triphosphate = RNA(n+1) + diphosphate</text>
        <dbReference type="Rhea" id="RHEA:21248"/>
        <dbReference type="Rhea" id="RHEA-COMP:14527"/>
        <dbReference type="Rhea" id="RHEA-COMP:17342"/>
        <dbReference type="ChEBI" id="CHEBI:33019"/>
        <dbReference type="ChEBI" id="CHEBI:61557"/>
        <dbReference type="ChEBI" id="CHEBI:140395"/>
        <dbReference type="EC" id="2.7.7.6"/>
    </reaction>
</comment>
<evidence type="ECO:0000313" key="10">
    <source>
        <dbReference type="Proteomes" id="UP000066042"/>
    </source>
</evidence>
<dbReference type="SMART" id="SM00659">
    <property type="entry name" value="RPOLCX"/>
    <property type="match status" value="1"/>
</dbReference>
<keyword evidence="3 8" id="KW-0808">Transferase</keyword>
<dbReference type="GO" id="GO:0005737">
    <property type="term" value="C:cytoplasm"/>
    <property type="evidence" value="ECO:0007669"/>
    <property type="project" value="UniProtKB-SubCell"/>
</dbReference>
<keyword evidence="5 8" id="KW-0479">Metal-binding</keyword>
<name>A0A0S1X8S9_THEBA</name>
<dbReference type="InterPro" id="IPR006591">
    <property type="entry name" value="RNAP_P/RPABC4"/>
</dbReference>
<dbReference type="GO" id="GO:0006351">
    <property type="term" value="P:DNA-templated transcription"/>
    <property type="evidence" value="ECO:0007669"/>
    <property type="project" value="UniProtKB-UniRule"/>
</dbReference>
<evidence type="ECO:0000256" key="8">
    <source>
        <dbReference type="HAMAP-Rule" id="MF_00615"/>
    </source>
</evidence>
<dbReference type="EMBL" id="CP013050">
    <property type="protein sequence ID" value="ALM74183.1"/>
    <property type="molecule type" value="Genomic_DNA"/>
</dbReference>
<comment type="similarity">
    <text evidence="8">Belongs to the archaeal Rpo12/eukaryotic RPC10 RNA polymerase subunit family.</text>
</comment>
<dbReference type="HAMAP" id="MF_00615">
    <property type="entry name" value="RNApol_arch_Rpo12"/>
    <property type="match status" value="1"/>
</dbReference>
<evidence type="ECO:0000256" key="4">
    <source>
        <dbReference type="ARBA" id="ARBA00022695"/>
    </source>
</evidence>
<dbReference type="GO" id="GO:0003677">
    <property type="term" value="F:DNA binding"/>
    <property type="evidence" value="ECO:0007669"/>
    <property type="project" value="InterPro"/>
</dbReference>
<evidence type="ECO:0000256" key="6">
    <source>
        <dbReference type="ARBA" id="ARBA00022833"/>
    </source>
</evidence>
<feature type="binding site" evidence="8">
    <location>
        <position position="15"/>
    </location>
    <ligand>
        <name>Zn(2+)</name>
        <dbReference type="ChEBI" id="CHEBI:29105"/>
    </ligand>
</feature>
<dbReference type="InterPro" id="IPR023464">
    <property type="entry name" value="Rpo12"/>
</dbReference>
<evidence type="ECO:0000256" key="5">
    <source>
        <dbReference type="ARBA" id="ARBA00022723"/>
    </source>
</evidence>
<dbReference type="GO" id="GO:0000428">
    <property type="term" value="C:DNA-directed RNA polymerase complex"/>
    <property type="evidence" value="ECO:0007669"/>
    <property type="project" value="UniProtKB-KW"/>
</dbReference>
<comment type="subunit">
    <text evidence="8">Part of the RNA polymerase complex.</text>
</comment>
<comment type="cofactor">
    <cofactor evidence="8">
        <name>Zn(2+)</name>
        <dbReference type="ChEBI" id="CHEBI:29105"/>
    </cofactor>
    <text evidence="8">Binds 1 zinc ion.</text>
</comment>
<dbReference type="EC" id="2.7.7.6" evidence="8"/>
<comment type="subcellular location">
    <subcellularLocation>
        <location evidence="8">Cytoplasm</location>
    </subcellularLocation>
</comment>
<keyword evidence="4 8" id="KW-0548">Nucleotidyltransferase</keyword>
<keyword evidence="7 8" id="KW-0804">Transcription</keyword>
<dbReference type="InterPro" id="IPR029040">
    <property type="entry name" value="RPABC4/Spt4"/>
</dbReference>
<keyword evidence="2 8" id="KW-0963">Cytoplasm</keyword>
<evidence type="ECO:0000256" key="7">
    <source>
        <dbReference type="ARBA" id="ARBA00023163"/>
    </source>
</evidence>
<dbReference type="SUPFAM" id="SSF63393">
    <property type="entry name" value="RNA polymerase subunits"/>
    <property type="match status" value="1"/>
</dbReference>
<organism evidence="9 10">
    <name type="scientific">Thermococcus barophilus</name>
    <dbReference type="NCBI Taxonomy" id="55802"/>
    <lineage>
        <taxon>Archaea</taxon>
        <taxon>Methanobacteriati</taxon>
        <taxon>Methanobacteriota</taxon>
        <taxon>Thermococci</taxon>
        <taxon>Thermococcales</taxon>
        <taxon>Thermococcaceae</taxon>
        <taxon>Thermococcus</taxon>
    </lineage>
</organism>
<proteinExistence type="inferred from homology"/>
<reference evidence="9 10" key="1">
    <citation type="journal article" date="2016" name="Genome Announc.">
        <title>Complete genome sequence of the hyperthermophilic and piezophilic archaeon Thermococcus barophilus Ch5, capable of growth at the expense of hydrogenogenesis from carbon monoxide and formate.</title>
        <authorList>
            <person name="Oger P."/>
            <person name="Sokolova T.G."/>
            <person name="Kozhevnikova D.A."/>
            <person name="Taranov E.A."/>
            <person name="Vannier P."/>
            <person name="Lee H.S."/>
            <person name="Kwon K.K."/>
            <person name="Kang S.G."/>
            <person name="Lee J.H."/>
            <person name="Bonch-Osmolovskaya E.A."/>
            <person name="Lebedinsky A.V."/>
        </authorList>
    </citation>
    <scope>NUCLEOTIDE SEQUENCE [LARGE SCALE GENOMIC DNA]</scope>
    <source>
        <strain evidence="10">Ch5</strain>
    </source>
</reference>
<sequence>MVGKMVEVVYRCAKCGKDVKLDLAITREVRCTYCGSKILYKPRPKVARRVKAI</sequence>
<dbReference type="NCBIfam" id="NF001607">
    <property type="entry name" value="PRK00398.1-4"/>
    <property type="match status" value="1"/>
</dbReference>
<evidence type="ECO:0000256" key="1">
    <source>
        <dbReference type="ARBA" id="ARBA00022478"/>
    </source>
</evidence>
<dbReference type="Gene3D" id="2.20.28.30">
    <property type="entry name" value="RNA polymerase ii, chain L"/>
    <property type="match status" value="1"/>
</dbReference>
<comment type="function">
    <text evidence="8">DNA-dependent RNA polymerase (RNAP) catalyzes the transcription of DNA into RNA using the four ribonucleoside triphosphates as substrates.</text>
</comment>
<evidence type="ECO:0000256" key="2">
    <source>
        <dbReference type="ARBA" id="ARBA00022490"/>
    </source>
</evidence>
<accession>A0A0S1X8S9</accession>
<dbReference type="GO" id="GO:0008270">
    <property type="term" value="F:zinc ion binding"/>
    <property type="evidence" value="ECO:0007669"/>
    <property type="project" value="UniProtKB-UniRule"/>
</dbReference>
<dbReference type="Proteomes" id="UP000066042">
    <property type="component" value="Chromosome"/>
</dbReference>
<keyword evidence="1 8" id="KW-0240">DNA-directed RNA polymerase</keyword>
<evidence type="ECO:0000256" key="3">
    <source>
        <dbReference type="ARBA" id="ARBA00022679"/>
    </source>
</evidence>
<evidence type="ECO:0000313" key="9">
    <source>
        <dbReference type="EMBL" id="ALM74183.1"/>
    </source>
</evidence>